<feature type="transmembrane region" description="Helical" evidence="5">
    <location>
        <begin position="27"/>
        <end position="48"/>
    </location>
</feature>
<evidence type="ECO:0000313" key="8">
    <source>
        <dbReference type="EMBL" id="CAD8878843.1"/>
    </source>
</evidence>
<evidence type="ECO:0000313" key="6">
    <source>
        <dbReference type="EMBL" id="CAD8878841.1"/>
    </source>
</evidence>
<organism evidence="6">
    <name type="scientific">Corethron hystrix</name>
    <dbReference type="NCBI Taxonomy" id="216773"/>
    <lineage>
        <taxon>Eukaryota</taxon>
        <taxon>Sar</taxon>
        <taxon>Stramenopiles</taxon>
        <taxon>Ochrophyta</taxon>
        <taxon>Bacillariophyta</taxon>
        <taxon>Coscinodiscophyceae</taxon>
        <taxon>Corethrophycidae</taxon>
        <taxon>Corethrales</taxon>
        <taxon>Corethraceae</taxon>
        <taxon>Corethron</taxon>
    </lineage>
</organism>
<reference evidence="6" key="1">
    <citation type="submission" date="2021-01" db="EMBL/GenBank/DDBJ databases">
        <authorList>
            <person name="Corre E."/>
            <person name="Pelletier E."/>
            <person name="Niang G."/>
            <person name="Scheremetjew M."/>
            <person name="Finn R."/>
            <person name="Kale V."/>
            <person name="Holt S."/>
            <person name="Cochrane G."/>
            <person name="Meng A."/>
            <person name="Brown T."/>
            <person name="Cohen L."/>
        </authorList>
    </citation>
    <scope>NUCLEOTIDE SEQUENCE</scope>
    <source>
        <strain evidence="6">308</strain>
    </source>
</reference>
<dbReference type="GO" id="GO:0015165">
    <property type="term" value="F:pyrimidine nucleotide-sugar transmembrane transporter activity"/>
    <property type="evidence" value="ECO:0007669"/>
    <property type="project" value="InterPro"/>
</dbReference>
<dbReference type="AlphaFoldDB" id="A0A6U5EGX2"/>
<dbReference type="EMBL" id="HBFR01008328">
    <property type="protein sequence ID" value="CAD8878842.1"/>
    <property type="molecule type" value="Transcribed_RNA"/>
</dbReference>
<evidence type="ECO:0000256" key="1">
    <source>
        <dbReference type="ARBA" id="ARBA00004141"/>
    </source>
</evidence>
<name>A0A6U5EGX2_9STRA</name>
<keyword evidence="4 5" id="KW-0472">Membrane</keyword>
<keyword evidence="3 5" id="KW-1133">Transmembrane helix</keyword>
<evidence type="ECO:0000313" key="9">
    <source>
        <dbReference type="EMBL" id="CAD8878845.1"/>
    </source>
</evidence>
<keyword evidence="2 5" id="KW-0812">Transmembrane</keyword>
<evidence type="ECO:0008006" key="10">
    <source>
        <dbReference type="Google" id="ProtNLM"/>
    </source>
</evidence>
<proteinExistence type="predicted"/>
<protein>
    <recommendedName>
        <fullName evidence="10">EamA domain-containing protein</fullName>
    </recommendedName>
</protein>
<evidence type="ECO:0000313" key="7">
    <source>
        <dbReference type="EMBL" id="CAD8878842.1"/>
    </source>
</evidence>
<dbReference type="EMBL" id="HBFR01008331">
    <property type="protein sequence ID" value="CAD8878845.1"/>
    <property type="molecule type" value="Transcribed_RNA"/>
</dbReference>
<comment type="subcellular location">
    <subcellularLocation>
        <location evidence="1">Membrane</location>
        <topology evidence="1">Multi-pass membrane protein</topology>
    </subcellularLocation>
</comment>
<dbReference type="Pfam" id="PF04142">
    <property type="entry name" value="Nuc_sug_transp"/>
    <property type="match status" value="1"/>
</dbReference>
<accession>A0A6U5EGX2</accession>
<evidence type="ECO:0000256" key="5">
    <source>
        <dbReference type="SAM" id="Phobius"/>
    </source>
</evidence>
<dbReference type="PANTHER" id="PTHR10231">
    <property type="entry name" value="NUCLEOTIDE-SUGAR TRANSMEMBRANE TRANSPORTER"/>
    <property type="match status" value="1"/>
</dbReference>
<evidence type="ECO:0000256" key="4">
    <source>
        <dbReference type="ARBA" id="ARBA00023136"/>
    </source>
</evidence>
<dbReference type="EMBL" id="HBFR01008327">
    <property type="protein sequence ID" value="CAD8878841.1"/>
    <property type="molecule type" value="Transcribed_RNA"/>
</dbReference>
<gene>
    <name evidence="6" type="ORF">CHYS00102_LOCUS6025</name>
    <name evidence="7" type="ORF">CHYS00102_LOCUS6026</name>
    <name evidence="8" type="ORF">CHYS00102_LOCUS6027</name>
    <name evidence="9" type="ORF">CHYS00102_LOCUS6029</name>
</gene>
<feature type="transmembrane region" description="Helical" evidence="5">
    <location>
        <begin position="92"/>
        <end position="114"/>
    </location>
</feature>
<dbReference type="InterPro" id="IPR007271">
    <property type="entry name" value="Nuc_sug_transpt"/>
</dbReference>
<dbReference type="GO" id="GO:0000139">
    <property type="term" value="C:Golgi membrane"/>
    <property type="evidence" value="ECO:0007669"/>
    <property type="project" value="InterPro"/>
</dbReference>
<evidence type="ECO:0000256" key="3">
    <source>
        <dbReference type="ARBA" id="ARBA00022989"/>
    </source>
</evidence>
<feature type="transmembrane region" description="Helical" evidence="5">
    <location>
        <begin position="68"/>
        <end position="86"/>
    </location>
</feature>
<dbReference type="EMBL" id="HBFR01008329">
    <property type="protein sequence ID" value="CAD8878843.1"/>
    <property type="molecule type" value="Transcribed_RNA"/>
</dbReference>
<evidence type="ECO:0000256" key="2">
    <source>
        <dbReference type="ARBA" id="ARBA00022692"/>
    </source>
</evidence>
<sequence length="206" mass="22501">MLGVLLFSSQQFETKNGDAIKSTNGNVLLGTAAVLTEVTLSGFASIYFEKVVKKDSETFSIWERNFQLALWSFPVYILFILNNRGGEVGYGGGWSLIAVCLSFFGAAGGLLVALSIKYGDSVLKTLATTGSIILSSYLDHYFLGGPLEPVMKLAGVVVILAICNYTFDRTPVEDPSFCKNILSSQVHKKKTNDVEIYKETQNELNT</sequence>